<dbReference type="STRING" id="1817825.A2720_02145"/>
<dbReference type="Gene3D" id="2.60.40.1260">
    <property type="entry name" value="Lamin Tail domain"/>
    <property type="match status" value="3"/>
</dbReference>
<sequence>MGYADHLVISQVQLDGVAGTGGSEQDWIELYNPTSQAVDIGGWKLRKRTQSGSESSVKVISSNTTIPASGYFLWANSKDGFATALNADESSTSTIAKDNSIALLDKNDNIIDALAWGSGHVNPFIEDTAAVNPNEAVSLERLSQDTDNNLADFFSQASPHPRSCGSACTAEPSSDIPAPASSAPTPSSVYSSDVYITELLPNPDGSDLGEEWVEIYNAGDGEVWLADWVLDDGDGSNGIGLSAYTFPEGIILKGRSYLAVNLPEDAFVLNNVGGETVRLLWPDGHAVSEAGYEDDALEDRSFARVSDGSFEWVKQVTKGRANIFEPEGPVAPTVDVLGEHQIKIAEVFPNPAGTDSGKEWVKVINTGTAAVSLNNWILDDGDGQAKIGSNAYKISGVTVEPGETAVITVPAGNVAFNNSGLETVRLFNAGKVLIDFVNFEDAKEEAVLIKQADGSWIWNTPAPKPAAAKIVAKPAAASQAVFISPPAIKPAAPDEKIQEITQEIIPAVAGESIINNPEAQPLADYEEAGNGQIEFWTFASGLMAGIVISLAFCYIGYVLGKRK</sequence>
<organism evidence="4 5">
    <name type="scientific">Candidatus Doudnabacteria bacterium RIFCSPHIGHO2_01_FULL_46_24</name>
    <dbReference type="NCBI Taxonomy" id="1817825"/>
    <lineage>
        <taxon>Bacteria</taxon>
        <taxon>Candidatus Doudnaibacteriota</taxon>
    </lineage>
</organism>
<proteinExistence type="predicted"/>
<feature type="region of interest" description="Disordered" evidence="1">
    <location>
        <begin position="164"/>
        <end position="187"/>
    </location>
</feature>
<feature type="domain" description="LTD" evidence="3">
    <location>
        <begin position="328"/>
        <end position="441"/>
    </location>
</feature>
<evidence type="ECO:0000313" key="4">
    <source>
        <dbReference type="EMBL" id="OGE81694.1"/>
    </source>
</evidence>
<evidence type="ECO:0000313" key="5">
    <source>
        <dbReference type="Proteomes" id="UP000178892"/>
    </source>
</evidence>
<dbReference type="EMBL" id="MFEL01000006">
    <property type="protein sequence ID" value="OGE81694.1"/>
    <property type="molecule type" value="Genomic_DNA"/>
</dbReference>
<evidence type="ECO:0000256" key="1">
    <source>
        <dbReference type="SAM" id="MobiDB-lite"/>
    </source>
</evidence>
<feature type="domain" description="LTD" evidence="3">
    <location>
        <begin position="182"/>
        <end position="294"/>
    </location>
</feature>
<evidence type="ECO:0000259" key="3">
    <source>
        <dbReference type="PROSITE" id="PS51841"/>
    </source>
</evidence>
<keyword evidence="2" id="KW-0472">Membrane</keyword>
<evidence type="ECO:0000256" key="2">
    <source>
        <dbReference type="SAM" id="Phobius"/>
    </source>
</evidence>
<dbReference type="AlphaFoldDB" id="A0A1F5NVU1"/>
<protein>
    <recommendedName>
        <fullName evidence="3">LTD domain-containing protein</fullName>
    </recommendedName>
</protein>
<gene>
    <name evidence="4" type="ORF">A2720_02145</name>
</gene>
<dbReference type="InterPro" id="IPR001322">
    <property type="entry name" value="Lamin_tail_dom"/>
</dbReference>
<feature type="transmembrane region" description="Helical" evidence="2">
    <location>
        <begin position="535"/>
        <end position="559"/>
    </location>
</feature>
<name>A0A1F5NVU1_9BACT</name>
<dbReference type="PROSITE" id="PS51841">
    <property type="entry name" value="LTD"/>
    <property type="match status" value="3"/>
</dbReference>
<keyword evidence="2" id="KW-1133">Transmembrane helix</keyword>
<feature type="domain" description="LTD" evidence="3">
    <location>
        <begin position="1"/>
        <end position="118"/>
    </location>
</feature>
<dbReference type="Pfam" id="PF00932">
    <property type="entry name" value="LTD"/>
    <property type="match status" value="3"/>
</dbReference>
<comment type="caution">
    <text evidence="4">The sequence shown here is derived from an EMBL/GenBank/DDBJ whole genome shotgun (WGS) entry which is preliminary data.</text>
</comment>
<reference evidence="4 5" key="1">
    <citation type="journal article" date="2016" name="Nat. Commun.">
        <title>Thousands of microbial genomes shed light on interconnected biogeochemical processes in an aquifer system.</title>
        <authorList>
            <person name="Anantharaman K."/>
            <person name="Brown C.T."/>
            <person name="Hug L.A."/>
            <person name="Sharon I."/>
            <person name="Castelle C.J."/>
            <person name="Probst A.J."/>
            <person name="Thomas B.C."/>
            <person name="Singh A."/>
            <person name="Wilkins M.J."/>
            <person name="Karaoz U."/>
            <person name="Brodie E.L."/>
            <person name="Williams K.H."/>
            <person name="Hubbard S.S."/>
            <person name="Banfield J.F."/>
        </authorList>
    </citation>
    <scope>NUCLEOTIDE SEQUENCE [LARGE SCALE GENOMIC DNA]</scope>
</reference>
<feature type="compositionally biased region" description="Low complexity" evidence="1">
    <location>
        <begin position="170"/>
        <end position="187"/>
    </location>
</feature>
<keyword evidence="2" id="KW-0812">Transmembrane</keyword>
<dbReference type="InterPro" id="IPR036415">
    <property type="entry name" value="Lamin_tail_dom_sf"/>
</dbReference>
<accession>A0A1F5NVU1</accession>
<dbReference type="Proteomes" id="UP000178892">
    <property type="component" value="Unassembled WGS sequence"/>
</dbReference>
<dbReference type="SUPFAM" id="SSF74853">
    <property type="entry name" value="Lamin A/C globular tail domain"/>
    <property type="match status" value="3"/>
</dbReference>